<dbReference type="EMBL" id="JAOTIF010000023">
    <property type="protein sequence ID" value="MCU7551794.1"/>
    <property type="molecule type" value="Genomic_DNA"/>
</dbReference>
<keyword evidence="1" id="KW-0472">Membrane</keyword>
<evidence type="ECO:0000259" key="2">
    <source>
        <dbReference type="Pfam" id="PF14237"/>
    </source>
</evidence>
<dbReference type="Proteomes" id="UP001155483">
    <property type="component" value="Unassembled WGS sequence"/>
</dbReference>
<dbReference type="RefSeq" id="WP_279299231.1">
    <property type="nucleotide sequence ID" value="NZ_JAOTIF010000023.1"/>
</dbReference>
<protein>
    <submittedName>
        <fullName evidence="3">DUF4339 domain-containing protein</fullName>
    </submittedName>
</protein>
<dbReference type="Pfam" id="PF14237">
    <property type="entry name" value="GYF_2"/>
    <property type="match status" value="1"/>
</dbReference>
<accession>A0A9X2XY94</accession>
<comment type="caution">
    <text evidence="3">The sequence shown here is derived from an EMBL/GenBank/DDBJ whole genome shotgun (WGS) entry which is preliminary data.</text>
</comment>
<dbReference type="InterPro" id="IPR025640">
    <property type="entry name" value="GYF_2"/>
</dbReference>
<feature type="transmembrane region" description="Helical" evidence="1">
    <location>
        <begin position="77"/>
        <end position="100"/>
    </location>
</feature>
<gene>
    <name evidence="3" type="ORF">OCK74_21920</name>
</gene>
<keyword evidence="1" id="KW-0812">Transmembrane</keyword>
<organism evidence="3 4">
    <name type="scientific">Paraflavisolibacter caeni</name>
    <dbReference type="NCBI Taxonomy" id="2982496"/>
    <lineage>
        <taxon>Bacteria</taxon>
        <taxon>Pseudomonadati</taxon>
        <taxon>Bacteroidota</taxon>
        <taxon>Chitinophagia</taxon>
        <taxon>Chitinophagales</taxon>
        <taxon>Chitinophagaceae</taxon>
        <taxon>Paraflavisolibacter</taxon>
    </lineage>
</organism>
<keyword evidence="4" id="KW-1185">Reference proteome</keyword>
<evidence type="ECO:0000256" key="1">
    <source>
        <dbReference type="SAM" id="Phobius"/>
    </source>
</evidence>
<feature type="domain" description="GYF" evidence="2">
    <location>
        <begin position="4"/>
        <end position="49"/>
    </location>
</feature>
<sequence>MSQYFYSKGNYRYGPVSVQQLREQKLSADDLVWKAGMPKWIPANQIEELHDLFYETPPPIQHGNVNNKKKVAKEVLLFQYIAGYSAIIAIFVTVICLFVFQPYKFDGAKYKEIQGITSASISDITTPIYSPLWWSEGFDEYCDNKVGFNSYSPQISYEQRKEYLIWKAIKLGLYTFLLCLGGSFAYRYMSKAQRWIIKNAD</sequence>
<dbReference type="AlphaFoldDB" id="A0A9X2XY94"/>
<feature type="transmembrane region" description="Helical" evidence="1">
    <location>
        <begin position="171"/>
        <end position="189"/>
    </location>
</feature>
<evidence type="ECO:0000313" key="3">
    <source>
        <dbReference type="EMBL" id="MCU7551794.1"/>
    </source>
</evidence>
<reference evidence="3" key="2">
    <citation type="submission" date="2023-04" db="EMBL/GenBank/DDBJ databases">
        <title>Paracnuella aquatica gen. nov., sp. nov., a member of the family Chitinophagaceae isolated from a hot spring.</title>
        <authorList>
            <person name="Wang C."/>
        </authorList>
    </citation>
    <scope>NUCLEOTIDE SEQUENCE</scope>
    <source>
        <strain evidence="3">LB-8</strain>
    </source>
</reference>
<proteinExistence type="predicted"/>
<evidence type="ECO:0000313" key="4">
    <source>
        <dbReference type="Proteomes" id="UP001155483"/>
    </source>
</evidence>
<reference evidence="3" key="1">
    <citation type="submission" date="2022-09" db="EMBL/GenBank/DDBJ databases">
        <authorList>
            <person name="Yuan C."/>
            <person name="Ke Z."/>
        </authorList>
    </citation>
    <scope>NUCLEOTIDE SEQUENCE</scope>
    <source>
        <strain evidence="3">LB-8</strain>
    </source>
</reference>
<keyword evidence="1" id="KW-1133">Transmembrane helix</keyword>
<name>A0A9X2XY94_9BACT</name>